<keyword evidence="3" id="KW-1185">Reference proteome</keyword>
<evidence type="ECO:0000313" key="3">
    <source>
        <dbReference type="Proteomes" id="UP000187283"/>
    </source>
</evidence>
<dbReference type="Proteomes" id="UP000187283">
    <property type="component" value="Unassembled WGS sequence"/>
</dbReference>
<feature type="compositionally biased region" description="Polar residues" evidence="1">
    <location>
        <begin position="94"/>
        <end position="103"/>
    </location>
</feature>
<dbReference type="EMBL" id="LSSN01003891">
    <property type="protein sequence ID" value="OMJ12606.1"/>
    <property type="molecule type" value="Genomic_DNA"/>
</dbReference>
<reference evidence="2 3" key="1">
    <citation type="submission" date="2017-01" db="EMBL/GenBank/DDBJ databases">
        <authorList>
            <person name="Mah S.A."/>
            <person name="Swanson W.J."/>
            <person name="Moy G.W."/>
            <person name="Vacquier V.D."/>
        </authorList>
    </citation>
    <scope>NUCLEOTIDE SEQUENCE [LARGE SCALE GENOMIC DNA]</scope>
    <source>
        <strain evidence="2 3">GSMNP</strain>
    </source>
</reference>
<feature type="region of interest" description="Disordered" evidence="1">
    <location>
        <begin position="87"/>
        <end position="107"/>
    </location>
</feature>
<gene>
    <name evidence="2" type="ORF">AYI70_g9001</name>
</gene>
<name>A0A1R1XDC5_9FUNG</name>
<proteinExistence type="predicted"/>
<accession>A0A1R1XDC5</accession>
<evidence type="ECO:0000256" key="1">
    <source>
        <dbReference type="SAM" id="MobiDB-lite"/>
    </source>
</evidence>
<comment type="caution">
    <text evidence="2">The sequence shown here is derived from an EMBL/GenBank/DDBJ whole genome shotgun (WGS) entry which is preliminary data.</text>
</comment>
<evidence type="ECO:0000313" key="2">
    <source>
        <dbReference type="EMBL" id="OMJ12606.1"/>
    </source>
</evidence>
<organism evidence="2 3">
    <name type="scientific">Smittium culicis</name>
    <dbReference type="NCBI Taxonomy" id="133412"/>
    <lineage>
        <taxon>Eukaryota</taxon>
        <taxon>Fungi</taxon>
        <taxon>Fungi incertae sedis</taxon>
        <taxon>Zoopagomycota</taxon>
        <taxon>Kickxellomycotina</taxon>
        <taxon>Harpellomycetes</taxon>
        <taxon>Harpellales</taxon>
        <taxon>Legeriomycetaceae</taxon>
        <taxon>Smittium</taxon>
    </lineage>
</organism>
<dbReference type="AlphaFoldDB" id="A0A1R1XDC5"/>
<sequence>MERSEFPPRNPGSESLHRCERITLGDIHWPEPVLRNVEQSTAQSSYQFQGAASNLKGYQDVSVNGQERGCILRQQYLRQLSPFLSRPKEPADFSANQDTTVSSHPIPEKQKISDNVQQYMVIYYLEIKRVRYQEADQAEKIFEPEDQVPTVDF</sequence>
<protein>
    <submittedName>
        <fullName evidence="2">Uncharacterized protein</fullName>
    </submittedName>
</protein>